<comment type="caution">
    <text evidence="3">The sequence shown here is derived from an EMBL/GenBank/DDBJ whole genome shotgun (WGS) entry which is preliminary data.</text>
</comment>
<feature type="transmembrane region" description="Helical" evidence="2">
    <location>
        <begin position="38"/>
        <end position="61"/>
    </location>
</feature>
<evidence type="ECO:0000256" key="2">
    <source>
        <dbReference type="SAM" id="Phobius"/>
    </source>
</evidence>
<organism evidence="3 4">
    <name type="scientific">Amblyomma americanum</name>
    <name type="common">Lone star tick</name>
    <dbReference type="NCBI Taxonomy" id="6943"/>
    <lineage>
        <taxon>Eukaryota</taxon>
        <taxon>Metazoa</taxon>
        <taxon>Ecdysozoa</taxon>
        <taxon>Arthropoda</taxon>
        <taxon>Chelicerata</taxon>
        <taxon>Arachnida</taxon>
        <taxon>Acari</taxon>
        <taxon>Parasitiformes</taxon>
        <taxon>Ixodida</taxon>
        <taxon>Ixodoidea</taxon>
        <taxon>Ixodidae</taxon>
        <taxon>Amblyomminae</taxon>
        <taxon>Amblyomma</taxon>
    </lineage>
</organism>
<protein>
    <recommendedName>
        <fullName evidence="5">Monocarboxylate transporter</fullName>
    </recommendedName>
</protein>
<evidence type="ECO:0000313" key="4">
    <source>
        <dbReference type="Proteomes" id="UP001321473"/>
    </source>
</evidence>
<keyword evidence="2" id="KW-0472">Membrane</keyword>
<dbReference type="InterPro" id="IPR050327">
    <property type="entry name" value="Proton-linked_MCT"/>
</dbReference>
<evidence type="ECO:0008006" key="5">
    <source>
        <dbReference type="Google" id="ProtNLM"/>
    </source>
</evidence>
<reference evidence="3 4" key="1">
    <citation type="journal article" date="2023" name="Arcadia Sci">
        <title>De novo assembly of a long-read Amblyomma americanum tick genome.</title>
        <authorList>
            <person name="Chou S."/>
            <person name="Poskanzer K.E."/>
            <person name="Rollins M."/>
            <person name="Thuy-Boun P.S."/>
        </authorList>
    </citation>
    <scope>NUCLEOTIDE SEQUENCE [LARGE SCALE GENOMIC DNA]</scope>
    <source>
        <strain evidence="3">F_SG_1</strain>
        <tissue evidence="3">Salivary glands</tissue>
    </source>
</reference>
<dbReference type="Proteomes" id="UP001321473">
    <property type="component" value="Unassembled WGS sequence"/>
</dbReference>
<evidence type="ECO:0000256" key="1">
    <source>
        <dbReference type="SAM" id="MobiDB-lite"/>
    </source>
</evidence>
<name>A0AAQ4FJC7_AMBAM</name>
<feature type="compositionally biased region" description="Basic and acidic residues" evidence="1">
    <location>
        <begin position="70"/>
        <end position="87"/>
    </location>
</feature>
<feature type="transmembrane region" description="Helical" evidence="2">
    <location>
        <begin position="12"/>
        <end position="32"/>
    </location>
</feature>
<keyword evidence="4" id="KW-1185">Reference proteome</keyword>
<evidence type="ECO:0000313" key="3">
    <source>
        <dbReference type="EMBL" id="KAK8787424.1"/>
    </source>
</evidence>
<dbReference type="SUPFAM" id="SSF103473">
    <property type="entry name" value="MFS general substrate transporter"/>
    <property type="match status" value="1"/>
</dbReference>
<accession>A0AAQ4FJC7</accession>
<keyword evidence="2" id="KW-0812">Transmembrane</keyword>
<feature type="compositionally biased region" description="Basic and acidic residues" evidence="1">
    <location>
        <begin position="156"/>
        <end position="175"/>
    </location>
</feature>
<feature type="region of interest" description="Disordered" evidence="1">
    <location>
        <begin position="146"/>
        <end position="175"/>
    </location>
</feature>
<dbReference type="AlphaFoldDB" id="A0AAQ4FJC7"/>
<feature type="transmembrane region" description="Helical" evidence="2">
    <location>
        <begin position="258"/>
        <end position="277"/>
    </location>
</feature>
<feature type="compositionally biased region" description="Basic and acidic residues" evidence="1">
    <location>
        <begin position="99"/>
        <end position="112"/>
    </location>
</feature>
<feature type="transmembrane region" description="Helical" evidence="2">
    <location>
        <begin position="297"/>
        <end position="317"/>
    </location>
</feature>
<dbReference type="InterPro" id="IPR036259">
    <property type="entry name" value="MFS_trans_sf"/>
</dbReference>
<dbReference type="PANTHER" id="PTHR11360">
    <property type="entry name" value="MONOCARBOXYLATE TRANSPORTER"/>
    <property type="match status" value="1"/>
</dbReference>
<proteinExistence type="predicted"/>
<sequence length="324" mass="35325">MVHHFEKYRATALALVSGSVDVSGMMTPSLVQLFIDKYSFSGCLLLLGGLSLNLFIACIFLKRPGKHETTDEAAADEQHRTDDDAVKAPEITTTVEASAPKEPRSGRGDHVPGDGTDSTVAAAWQHSRGDVRTWLRHTVSLAMVHVRPTPNSHGGDSARDTDEPPKAALSDKDGVSKQVSSLKLYVKSDETTEGSSSIERNRLKLEKKRRQNLEEARRIQELVDVIEVLPDPDVEDEDNKSPPQNIGFMHKLREVSTAYIWMVCLSKGAANFCSYTFGLVIVDYAHGNGVLGQKAALLPALFSLGCLTATLLTGPAVDRSWVSK</sequence>
<keyword evidence="2" id="KW-1133">Transmembrane helix</keyword>
<dbReference type="EMBL" id="JARKHS020001822">
    <property type="protein sequence ID" value="KAK8787424.1"/>
    <property type="molecule type" value="Genomic_DNA"/>
</dbReference>
<dbReference type="GO" id="GO:0008028">
    <property type="term" value="F:monocarboxylic acid transmembrane transporter activity"/>
    <property type="evidence" value="ECO:0007669"/>
    <property type="project" value="TreeGrafter"/>
</dbReference>
<gene>
    <name evidence="3" type="ORF">V5799_022800</name>
</gene>
<dbReference type="PANTHER" id="PTHR11360:SF303">
    <property type="entry name" value="MAJOR FACILITATOR SUPERFAMILY (MFS) PROFILE DOMAIN-CONTAINING PROTEIN"/>
    <property type="match status" value="1"/>
</dbReference>
<feature type="region of interest" description="Disordered" evidence="1">
    <location>
        <begin position="70"/>
        <end position="118"/>
    </location>
</feature>